<keyword evidence="2" id="KW-1185">Reference proteome</keyword>
<reference evidence="1 2" key="1">
    <citation type="submission" date="2020-07" db="EMBL/GenBank/DDBJ databases">
        <authorList>
            <person name="Cui H."/>
        </authorList>
    </citation>
    <scope>NUCLEOTIDE SEQUENCE [LARGE SCALE GENOMIC DNA]</scope>
    <source>
        <strain evidence="1 2">YPL8</strain>
    </source>
</reference>
<dbReference type="Proteomes" id="UP000509241">
    <property type="component" value="Chromosome"/>
</dbReference>
<proteinExistence type="predicted"/>
<dbReference type="RefSeq" id="WP_179262464.1">
    <property type="nucleotide sequence ID" value="NZ_CP058601.1"/>
</dbReference>
<dbReference type="AlphaFoldDB" id="A0A7D5GIW1"/>
<accession>A0A7D5GIW1</accession>
<evidence type="ECO:0000313" key="1">
    <source>
        <dbReference type="EMBL" id="QLG50194.1"/>
    </source>
</evidence>
<gene>
    <name evidence="1" type="ORF">HYG82_15705</name>
</gene>
<sequence length="308" mass="33056">MSTQVPDDEELLETARNDPENVDLDAVVALFDAERGQVRNIALRCVLFVAVDDPSRVAEISEHVIERLDDDFPVAGSTAAAVLASIADDHPDAVRPGLPALVGKLDEHPPQTGYRAARALSPFLEEDPRGFVPEADALLDVLIDPPEVWAPNSAALQDFPPDQRLSITNTLTSRRNEIVKERARNSGIRELAAHALVEVTAREPDAVADRLHELSPALSNDPPIARAATIDAIANVAEVDPTAATPLTDALIARLDDDAEFVRAHAVRALGFAEAVDAVDPLRELADDATGDLEELAADTADWIAESH</sequence>
<dbReference type="InterPro" id="IPR016024">
    <property type="entry name" value="ARM-type_fold"/>
</dbReference>
<dbReference type="SUPFAM" id="SSF48371">
    <property type="entry name" value="ARM repeat"/>
    <property type="match status" value="1"/>
</dbReference>
<evidence type="ECO:0000313" key="2">
    <source>
        <dbReference type="Proteomes" id="UP000509241"/>
    </source>
</evidence>
<dbReference type="InterPro" id="IPR011989">
    <property type="entry name" value="ARM-like"/>
</dbReference>
<dbReference type="Gene3D" id="1.25.10.10">
    <property type="entry name" value="Leucine-rich Repeat Variant"/>
    <property type="match status" value="2"/>
</dbReference>
<dbReference type="EMBL" id="CP058601">
    <property type="protein sequence ID" value="QLG50194.1"/>
    <property type="molecule type" value="Genomic_DNA"/>
</dbReference>
<name>A0A7D5GIW1_9EURY</name>
<dbReference type="KEGG" id="haly:HYG82_15705"/>
<dbReference type="Pfam" id="PF13646">
    <property type="entry name" value="HEAT_2"/>
    <property type="match status" value="1"/>
</dbReference>
<dbReference type="GeneID" id="56034766"/>
<organism evidence="1 2">
    <name type="scientific">Natrinema halophilum</name>
    <dbReference type="NCBI Taxonomy" id="1699371"/>
    <lineage>
        <taxon>Archaea</taxon>
        <taxon>Methanobacteriati</taxon>
        <taxon>Methanobacteriota</taxon>
        <taxon>Stenosarchaea group</taxon>
        <taxon>Halobacteria</taxon>
        <taxon>Halobacteriales</taxon>
        <taxon>Natrialbaceae</taxon>
        <taxon>Natrinema</taxon>
    </lineage>
</organism>
<protein>
    <submittedName>
        <fullName evidence="1">HEAT repeat domain-containing protein</fullName>
    </submittedName>
</protein>
<dbReference type="OrthoDB" id="202588at2157"/>